<evidence type="ECO:0000313" key="3">
    <source>
        <dbReference type="Proteomes" id="UP001230005"/>
    </source>
</evidence>
<gene>
    <name evidence="2" type="ORF">J2S74_004174</name>
</gene>
<dbReference type="EMBL" id="JAUSUG010000019">
    <property type="protein sequence ID" value="MDQ0256752.1"/>
    <property type="molecule type" value="Genomic_DNA"/>
</dbReference>
<dbReference type="NCBIfam" id="TIGR00762">
    <property type="entry name" value="DegV"/>
    <property type="match status" value="1"/>
</dbReference>
<dbReference type="PANTHER" id="PTHR33434:SF2">
    <property type="entry name" value="FATTY ACID-BINDING PROTEIN TM_1468"/>
    <property type="match status" value="1"/>
</dbReference>
<evidence type="ECO:0000313" key="2">
    <source>
        <dbReference type="EMBL" id="MDQ0256752.1"/>
    </source>
</evidence>
<dbReference type="InterPro" id="IPR050270">
    <property type="entry name" value="DegV_domain_contain"/>
</dbReference>
<dbReference type="SUPFAM" id="SSF82549">
    <property type="entry name" value="DAK1/DegV-like"/>
    <property type="match status" value="1"/>
</dbReference>
<protein>
    <submittedName>
        <fullName evidence="2">DegV family protein with EDD domain</fullName>
    </submittedName>
</protein>
<organism evidence="2 3">
    <name type="scientific">Evansella vedderi</name>
    <dbReference type="NCBI Taxonomy" id="38282"/>
    <lineage>
        <taxon>Bacteria</taxon>
        <taxon>Bacillati</taxon>
        <taxon>Bacillota</taxon>
        <taxon>Bacilli</taxon>
        <taxon>Bacillales</taxon>
        <taxon>Bacillaceae</taxon>
        <taxon>Evansella</taxon>
    </lineage>
</organism>
<dbReference type="Pfam" id="PF02645">
    <property type="entry name" value="DegV"/>
    <property type="match status" value="1"/>
</dbReference>
<dbReference type="PANTHER" id="PTHR33434">
    <property type="entry name" value="DEGV DOMAIN-CONTAINING PROTEIN DR_1986-RELATED"/>
    <property type="match status" value="1"/>
</dbReference>
<sequence>MSKKKIAFVTDSTAFITEELKGHPDVYVVPIVVISEEKEYEDGIDLSSEQLYDMIRNSKEVPKTSQPSVGKFTELYEELKQNYDAAVAIHVSNKLSGTISSSTTGKDQAEFDVEVVDSLSLSYAITTLMKKGLSMAEKGVDVKEIANELRDEATRSRNLILLGSLEQLYKGGRMSGAQFLLGNVLQIKPILTINSEGELGLSERVRSEKKATNRIVDLLKQSCAENNVKEVQIMHGNVPEKANALKEKIQEAIPELDIVVGEISSSLAVHAGEGTLAMLWHLEKE</sequence>
<dbReference type="Gene3D" id="3.40.50.10170">
    <property type="match status" value="1"/>
</dbReference>
<dbReference type="RefSeq" id="WP_307329390.1">
    <property type="nucleotide sequence ID" value="NZ_JAUSUG010000019.1"/>
</dbReference>
<keyword evidence="3" id="KW-1185">Reference proteome</keyword>
<reference evidence="2 3" key="1">
    <citation type="submission" date="2023-07" db="EMBL/GenBank/DDBJ databases">
        <title>Genomic Encyclopedia of Type Strains, Phase IV (KMG-IV): sequencing the most valuable type-strain genomes for metagenomic binning, comparative biology and taxonomic classification.</title>
        <authorList>
            <person name="Goeker M."/>
        </authorList>
    </citation>
    <scope>NUCLEOTIDE SEQUENCE [LARGE SCALE GENOMIC DNA]</scope>
    <source>
        <strain evidence="2 3">DSM 9768</strain>
    </source>
</reference>
<dbReference type="InterPro" id="IPR003797">
    <property type="entry name" value="DegV"/>
</dbReference>
<dbReference type="Gene3D" id="3.30.1180.10">
    <property type="match status" value="1"/>
</dbReference>
<accession>A0ABU0A164</accession>
<dbReference type="Proteomes" id="UP001230005">
    <property type="component" value="Unassembled WGS sequence"/>
</dbReference>
<comment type="caution">
    <text evidence="2">The sequence shown here is derived from an EMBL/GenBank/DDBJ whole genome shotgun (WGS) entry which is preliminary data.</text>
</comment>
<dbReference type="PROSITE" id="PS51482">
    <property type="entry name" value="DEGV"/>
    <property type="match status" value="1"/>
</dbReference>
<evidence type="ECO:0000256" key="1">
    <source>
        <dbReference type="ARBA" id="ARBA00023121"/>
    </source>
</evidence>
<proteinExistence type="predicted"/>
<dbReference type="InterPro" id="IPR043168">
    <property type="entry name" value="DegV_C"/>
</dbReference>
<keyword evidence="1" id="KW-0446">Lipid-binding</keyword>
<name>A0ABU0A164_9BACI</name>